<dbReference type="GO" id="GO:0008270">
    <property type="term" value="F:zinc ion binding"/>
    <property type="evidence" value="ECO:0007669"/>
    <property type="project" value="InterPro"/>
</dbReference>
<dbReference type="GO" id="GO:0043171">
    <property type="term" value="P:peptide catabolic process"/>
    <property type="evidence" value="ECO:0007669"/>
    <property type="project" value="TreeGrafter"/>
</dbReference>
<comment type="caution">
    <text evidence="2">The sequence shown here is derived from an EMBL/GenBank/DDBJ whole genome shotgun (WGS) entry which is preliminary data.</text>
</comment>
<dbReference type="Proteomes" id="UP000279307">
    <property type="component" value="Chromosome 5"/>
</dbReference>
<organism evidence="2 3">
    <name type="scientific">Ooceraea biroi</name>
    <name type="common">Clonal raider ant</name>
    <name type="synonym">Cerapachys biroi</name>
    <dbReference type="NCBI Taxonomy" id="2015173"/>
    <lineage>
        <taxon>Eukaryota</taxon>
        <taxon>Metazoa</taxon>
        <taxon>Ecdysozoa</taxon>
        <taxon>Arthropoda</taxon>
        <taxon>Hexapoda</taxon>
        <taxon>Insecta</taxon>
        <taxon>Pterygota</taxon>
        <taxon>Neoptera</taxon>
        <taxon>Endopterygota</taxon>
        <taxon>Hymenoptera</taxon>
        <taxon>Apocrita</taxon>
        <taxon>Aculeata</taxon>
        <taxon>Formicoidea</taxon>
        <taxon>Formicidae</taxon>
        <taxon>Dorylinae</taxon>
        <taxon>Ooceraea</taxon>
    </lineage>
</organism>
<dbReference type="GO" id="GO:0005737">
    <property type="term" value="C:cytoplasm"/>
    <property type="evidence" value="ECO:0007669"/>
    <property type="project" value="TreeGrafter"/>
</dbReference>
<proteinExistence type="predicted"/>
<dbReference type="AlphaFoldDB" id="A0A3L8DRC3"/>
<dbReference type="InterPro" id="IPR014782">
    <property type="entry name" value="Peptidase_M1_dom"/>
</dbReference>
<name>A0A3L8DRC3_OOCBI</name>
<feature type="domain" description="Peptidase M1 membrane alanine aminopeptidase" evidence="1">
    <location>
        <begin position="2"/>
        <end position="118"/>
    </location>
</feature>
<dbReference type="PANTHER" id="PTHR11533">
    <property type="entry name" value="PROTEASE M1 ZINC METALLOPROTEASE"/>
    <property type="match status" value="1"/>
</dbReference>
<accession>A0A3L8DRC3</accession>
<dbReference type="PANTHER" id="PTHR11533:SF174">
    <property type="entry name" value="PUROMYCIN-SENSITIVE AMINOPEPTIDASE-RELATED"/>
    <property type="match status" value="1"/>
</dbReference>
<dbReference type="InterPro" id="IPR050344">
    <property type="entry name" value="Peptidase_M1_aminopeptidases"/>
</dbReference>
<dbReference type="Pfam" id="PF01433">
    <property type="entry name" value="Peptidase_M1"/>
    <property type="match status" value="1"/>
</dbReference>
<dbReference type="GO" id="GO:0042277">
    <property type="term" value="F:peptide binding"/>
    <property type="evidence" value="ECO:0007669"/>
    <property type="project" value="TreeGrafter"/>
</dbReference>
<dbReference type="EMBL" id="QOIP01000005">
    <property type="protein sequence ID" value="RLU22984.1"/>
    <property type="molecule type" value="Genomic_DNA"/>
</dbReference>
<protein>
    <recommendedName>
        <fullName evidence="1">Peptidase M1 membrane alanine aminopeptidase domain-containing protein</fullName>
    </recommendedName>
</protein>
<dbReference type="SUPFAM" id="SSF55486">
    <property type="entry name" value="Metalloproteases ('zincins'), catalytic domain"/>
    <property type="match status" value="1"/>
</dbReference>
<evidence type="ECO:0000313" key="3">
    <source>
        <dbReference type="Proteomes" id="UP000279307"/>
    </source>
</evidence>
<gene>
    <name evidence="2" type="ORF">DMN91_005262</name>
</gene>
<reference evidence="2 3" key="1">
    <citation type="journal article" date="2018" name="Genome Res.">
        <title>The genomic architecture and molecular evolution of ant odorant receptors.</title>
        <authorList>
            <person name="McKenzie S.K."/>
            <person name="Kronauer D.J.C."/>
        </authorList>
    </citation>
    <scope>NUCLEOTIDE SEQUENCE [LARGE SCALE GENOMIC DNA]</scope>
    <source>
        <strain evidence="2">Clonal line C1</strain>
    </source>
</reference>
<dbReference type="GO" id="GO:0016020">
    <property type="term" value="C:membrane"/>
    <property type="evidence" value="ECO:0007669"/>
    <property type="project" value="TreeGrafter"/>
</dbReference>
<dbReference type="InterPro" id="IPR027268">
    <property type="entry name" value="Peptidase_M4/M1_CTD_sf"/>
</dbReference>
<dbReference type="GO" id="GO:0005615">
    <property type="term" value="C:extracellular space"/>
    <property type="evidence" value="ECO:0007669"/>
    <property type="project" value="TreeGrafter"/>
</dbReference>
<sequence length="119" mass="14181">MAHEMAKQWFNHIFGPTWSDTWLNDGLVLYFKAYILGQMYKEVYEERMMDFIALGLQKSLHLDDIRSRKNELFYTESSYETDLIEPFLVADKTLILLHMLKSLVTVETFWEGIKTYLNT</sequence>
<evidence type="ECO:0000313" key="2">
    <source>
        <dbReference type="EMBL" id="RLU22984.1"/>
    </source>
</evidence>
<dbReference type="GO" id="GO:0070006">
    <property type="term" value="F:metalloaminopeptidase activity"/>
    <property type="evidence" value="ECO:0007669"/>
    <property type="project" value="TreeGrafter"/>
</dbReference>
<evidence type="ECO:0000259" key="1">
    <source>
        <dbReference type="Pfam" id="PF01433"/>
    </source>
</evidence>
<dbReference type="Gene3D" id="1.10.390.10">
    <property type="entry name" value="Neutral Protease Domain 2"/>
    <property type="match status" value="1"/>
</dbReference>